<comment type="caution">
    <text evidence="1">The sequence shown here is derived from an EMBL/GenBank/DDBJ whole genome shotgun (WGS) entry which is preliminary data.</text>
</comment>
<accession>A0ABU1SGQ5</accession>
<name>A0ABU1SGQ5_9MICO</name>
<gene>
    <name evidence="1" type="ORF">J2Y69_002759</name>
</gene>
<keyword evidence="2" id="KW-1185">Reference proteome</keyword>
<dbReference type="InterPro" id="IPR050682">
    <property type="entry name" value="ModA/WtpA"/>
</dbReference>
<dbReference type="EMBL" id="JAVDUM010000012">
    <property type="protein sequence ID" value="MDR6868148.1"/>
    <property type="molecule type" value="Genomic_DNA"/>
</dbReference>
<dbReference type="SUPFAM" id="SSF53850">
    <property type="entry name" value="Periplasmic binding protein-like II"/>
    <property type="match status" value="1"/>
</dbReference>
<sequence length="225" mass="23590">MITLYSGLVVRQALEETVIPLFEQATGERVEATFEPTTMLLGRIADGERPDLMLGLSSSVRDLADQGVLAHEGLTDIAISAVGFARLPETAAPIDGTAETFLDYLRAAPAVAYTLSGASGLHFMEVLRAHDLLDEIDERAVRFPAGLTAESVVDGRATVAIQQVSELRAVPGPHLVAPIPHALQSYMSFAIGVRPGAPQTAAAFASSLGADDARRAFAAVGLSAP</sequence>
<organism evidence="1 2">
    <name type="scientific">Microbacterium resistens</name>
    <dbReference type="NCBI Taxonomy" id="156977"/>
    <lineage>
        <taxon>Bacteria</taxon>
        <taxon>Bacillati</taxon>
        <taxon>Actinomycetota</taxon>
        <taxon>Actinomycetes</taxon>
        <taxon>Micrococcales</taxon>
        <taxon>Microbacteriaceae</taxon>
        <taxon>Microbacterium</taxon>
    </lineage>
</organism>
<dbReference type="RefSeq" id="WP_310021678.1">
    <property type="nucleotide sequence ID" value="NZ_JAVDUM010000012.1"/>
</dbReference>
<evidence type="ECO:0000313" key="2">
    <source>
        <dbReference type="Proteomes" id="UP001259347"/>
    </source>
</evidence>
<dbReference type="PANTHER" id="PTHR30632:SF11">
    <property type="entry name" value="BLR4797 PROTEIN"/>
    <property type="match status" value="1"/>
</dbReference>
<protein>
    <submittedName>
        <fullName evidence="1">Molybdate transport system substrate-binding protein</fullName>
    </submittedName>
</protein>
<dbReference type="Pfam" id="PF13531">
    <property type="entry name" value="SBP_bac_11"/>
    <property type="match status" value="1"/>
</dbReference>
<dbReference type="Gene3D" id="3.40.190.10">
    <property type="entry name" value="Periplasmic binding protein-like II"/>
    <property type="match status" value="2"/>
</dbReference>
<dbReference type="PANTHER" id="PTHR30632">
    <property type="entry name" value="MOLYBDATE-BINDING PERIPLASMIC PROTEIN"/>
    <property type="match status" value="1"/>
</dbReference>
<dbReference type="Proteomes" id="UP001259347">
    <property type="component" value="Unassembled WGS sequence"/>
</dbReference>
<proteinExistence type="predicted"/>
<evidence type="ECO:0000313" key="1">
    <source>
        <dbReference type="EMBL" id="MDR6868148.1"/>
    </source>
</evidence>
<reference evidence="1 2" key="1">
    <citation type="submission" date="2023-07" db="EMBL/GenBank/DDBJ databases">
        <title>Sorghum-associated microbial communities from plants grown in Nebraska, USA.</title>
        <authorList>
            <person name="Schachtman D."/>
        </authorList>
    </citation>
    <scope>NUCLEOTIDE SEQUENCE [LARGE SCALE GENOMIC DNA]</scope>
    <source>
        <strain evidence="1 2">2980</strain>
    </source>
</reference>